<keyword evidence="1" id="KW-0195">Cyclin</keyword>
<name>A0AAV1Z8P7_9ARAC</name>
<dbReference type="InterPro" id="IPR036915">
    <property type="entry name" value="Cyclin-like_sf"/>
</dbReference>
<dbReference type="SUPFAM" id="SSF47954">
    <property type="entry name" value="Cyclin-like"/>
    <property type="match status" value="2"/>
</dbReference>
<protein>
    <recommendedName>
        <fullName evidence="4">Cyclin</fullName>
    </recommendedName>
</protein>
<evidence type="ECO:0000256" key="1">
    <source>
        <dbReference type="ARBA" id="ARBA00023127"/>
    </source>
</evidence>
<dbReference type="EMBL" id="CAXIEN010000024">
    <property type="protein sequence ID" value="CAL1266692.1"/>
    <property type="molecule type" value="Genomic_DNA"/>
</dbReference>
<dbReference type="GO" id="GO:0016538">
    <property type="term" value="F:cyclin-dependent protein serine/threonine kinase regulator activity"/>
    <property type="evidence" value="ECO:0007669"/>
    <property type="project" value="InterPro"/>
</dbReference>
<evidence type="ECO:0000313" key="3">
    <source>
        <dbReference type="Proteomes" id="UP001497382"/>
    </source>
</evidence>
<gene>
    <name evidence="2" type="ORF">LARSCL_LOCUS3245</name>
</gene>
<accession>A0AAV1Z8P7</accession>
<evidence type="ECO:0000313" key="2">
    <source>
        <dbReference type="EMBL" id="CAL1266692.1"/>
    </source>
</evidence>
<dbReference type="AlphaFoldDB" id="A0AAV1Z8P7"/>
<dbReference type="GO" id="GO:0006357">
    <property type="term" value="P:regulation of transcription by RNA polymerase II"/>
    <property type="evidence" value="ECO:0007669"/>
    <property type="project" value="InterPro"/>
</dbReference>
<sequence>MKEAANDVVDKLQNLTVKDDEVEEEFKKDFGSRLRLVKGALLIQEIGNQLHCSIISIAKAQVLFHQFQRLKKNAFNTVWLAASCLNLSIKLCEEDVKLDEVILKFYHAAQDLKSTLNPDRPDPSSEELRQMRRNLSLVQYSICGVMAFKVQCKIAHTYLYKFLAQLHSLSDVSEVVIISMSSTATKLLSTYYLCEGCLDFNADEIAIACLQFTFLYCGVVVPSVKYLMKRELSSVENKDRISDILDELILVSDVSTTLKYI</sequence>
<dbReference type="Gene3D" id="1.10.472.10">
    <property type="entry name" value="Cyclin-like"/>
    <property type="match status" value="2"/>
</dbReference>
<dbReference type="PANTHER" id="PTHR10026">
    <property type="entry name" value="CYCLIN"/>
    <property type="match status" value="1"/>
</dbReference>
<dbReference type="InterPro" id="IPR043198">
    <property type="entry name" value="Cyclin/Ssn8"/>
</dbReference>
<evidence type="ECO:0008006" key="4">
    <source>
        <dbReference type="Google" id="ProtNLM"/>
    </source>
</evidence>
<proteinExistence type="predicted"/>
<organism evidence="2 3">
    <name type="scientific">Larinioides sclopetarius</name>
    <dbReference type="NCBI Taxonomy" id="280406"/>
    <lineage>
        <taxon>Eukaryota</taxon>
        <taxon>Metazoa</taxon>
        <taxon>Ecdysozoa</taxon>
        <taxon>Arthropoda</taxon>
        <taxon>Chelicerata</taxon>
        <taxon>Arachnida</taxon>
        <taxon>Araneae</taxon>
        <taxon>Araneomorphae</taxon>
        <taxon>Entelegynae</taxon>
        <taxon>Araneoidea</taxon>
        <taxon>Araneidae</taxon>
        <taxon>Larinioides</taxon>
    </lineage>
</organism>
<comment type="caution">
    <text evidence="2">The sequence shown here is derived from an EMBL/GenBank/DDBJ whole genome shotgun (WGS) entry which is preliminary data.</text>
</comment>
<dbReference type="Proteomes" id="UP001497382">
    <property type="component" value="Unassembled WGS sequence"/>
</dbReference>
<reference evidence="2 3" key="1">
    <citation type="submission" date="2024-04" db="EMBL/GenBank/DDBJ databases">
        <authorList>
            <person name="Rising A."/>
            <person name="Reimegard J."/>
            <person name="Sonavane S."/>
            <person name="Akerstrom W."/>
            <person name="Nylinder S."/>
            <person name="Hedman E."/>
            <person name="Kallberg Y."/>
        </authorList>
    </citation>
    <scope>NUCLEOTIDE SEQUENCE [LARGE SCALE GENOMIC DNA]</scope>
</reference>
<keyword evidence="3" id="KW-1185">Reference proteome</keyword>